<evidence type="ECO:0000256" key="1">
    <source>
        <dbReference type="ARBA" id="ARBA00022737"/>
    </source>
</evidence>
<feature type="repeat" description="PPR" evidence="2">
    <location>
        <begin position="271"/>
        <end position="305"/>
    </location>
</feature>
<gene>
    <name evidence="4" type="ORF">H6P81_014161</name>
</gene>
<dbReference type="GO" id="GO:0009451">
    <property type="term" value="P:RNA modification"/>
    <property type="evidence" value="ECO:0007669"/>
    <property type="project" value="InterPro"/>
</dbReference>
<dbReference type="GO" id="GO:0003723">
    <property type="term" value="F:RNA binding"/>
    <property type="evidence" value="ECO:0007669"/>
    <property type="project" value="InterPro"/>
</dbReference>
<dbReference type="PANTHER" id="PTHR47926">
    <property type="entry name" value="PENTATRICOPEPTIDE REPEAT-CONTAINING PROTEIN"/>
    <property type="match status" value="1"/>
</dbReference>
<dbReference type="PROSITE" id="PS51375">
    <property type="entry name" value="PPR"/>
    <property type="match status" value="4"/>
</dbReference>
<dbReference type="Proteomes" id="UP000825729">
    <property type="component" value="Unassembled WGS sequence"/>
</dbReference>
<dbReference type="Pfam" id="PF13041">
    <property type="entry name" value="PPR_2"/>
    <property type="match status" value="1"/>
</dbReference>
<dbReference type="FunFam" id="1.25.40.10:FF:000090">
    <property type="entry name" value="Pentatricopeptide repeat-containing protein, chloroplastic"/>
    <property type="match status" value="1"/>
</dbReference>
<feature type="repeat" description="PPR" evidence="2">
    <location>
        <begin position="170"/>
        <end position="204"/>
    </location>
</feature>
<reference evidence="4 5" key="1">
    <citation type="submission" date="2021-07" db="EMBL/GenBank/DDBJ databases">
        <title>The Aristolochia fimbriata genome: insights into angiosperm evolution, floral development and chemical biosynthesis.</title>
        <authorList>
            <person name="Jiao Y."/>
        </authorList>
    </citation>
    <scope>NUCLEOTIDE SEQUENCE [LARGE SCALE GENOMIC DNA]</scope>
    <source>
        <strain evidence="4">IBCAS-2021</strain>
        <tissue evidence="4">Leaf</tissue>
    </source>
</reference>
<dbReference type="InterPro" id="IPR011990">
    <property type="entry name" value="TPR-like_helical_dom_sf"/>
</dbReference>
<dbReference type="NCBIfam" id="TIGR00756">
    <property type="entry name" value="PPR"/>
    <property type="match status" value="2"/>
</dbReference>
<evidence type="ECO:0000313" key="4">
    <source>
        <dbReference type="EMBL" id="KAG9448033.1"/>
    </source>
</evidence>
<dbReference type="InterPro" id="IPR002885">
    <property type="entry name" value="PPR_rpt"/>
</dbReference>
<feature type="repeat" description="PPR" evidence="2">
    <location>
        <begin position="373"/>
        <end position="407"/>
    </location>
</feature>
<dbReference type="EMBL" id="JAINDJ010000005">
    <property type="protein sequence ID" value="KAG9448033.1"/>
    <property type="molecule type" value="Genomic_DNA"/>
</dbReference>
<dbReference type="Pfam" id="PF20431">
    <property type="entry name" value="E_motif"/>
    <property type="match status" value="1"/>
</dbReference>
<keyword evidence="5" id="KW-1185">Reference proteome</keyword>
<feature type="compositionally biased region" description="Polar residues" evidence="3">
    <location>
        <begin position="32"/>
        <end position="41"/>
    </location>
</feature>
<feature type="repeat" description="PPR" evidence="2">
    <location>
        <begin position="408"/>
        <end position="443"/>
    </location>
</feature>
<protein>
    <recommendedName>
        <fullName evidence="6">Pentatricopeptide repeat-containing protein</fullName>
    </recommendedName>
</protein>
<dbReference type="Gene3D" id="1.25.40.10">
    <property type="entry name" value="Tetratricopeptide repeat domain"/>
    <property type="match status" value="3"/>
</dbReference>
<accession>A0AAV7EGY8</accession>
<evidence type="ECO:0000313" key="5">
    <source>
        <dbReference type="Proteomes" id="UP000825729"/>
    </source>
</evidence>
<proteinExistence type="predicted"/>
<dbReference type="InterPro" id="IPR046960">
    <property type="entry name" value="PPR_At4g14850-like_plant"/>
</dbReference>
<evidence type="ECO:0000256" key="2">
    <source>
        <dbReference type="PROSITE-ProRule" id="PRU00708"/>
    </source>
</evidence>
<evidence type="ECO:0000256" key="3">
    <source>
        <dbReference type="SAM" id="MobiDB-lite"/>
    </source>
</evidence>
<sequence length="539" mass="59567">MHHLQLTRSIAIRPSLLPTPSNSVHPSHVRTFASSAKSSGPSPDLPIQPVSWGRDKIAHFTSSQTQSYKTKLYNAKIKDKLHKGDYDSSLSLYYQMLDENISPNATTFCSVFQACSLSSDLNNLRLLHNDILRLRLDSDVSVLFGLMLAYAECGRTDLAHQVLENMAHRDVVSWTFLIRQSIQNRRFHLAIWVFGEMILAGAIPDEVTLVSVLSAISRSDHLLKQGREVHGYIIRRGLEANSILIGSLVNMYAKLGKLALADRMSHGNRGNVVVWTTMIGGSLKAGDATGAIRNFLELMNSGNQPTEKTISCTLRAVSLLGSSRIGSQMHGQVIKRGLKADKFVMSSLLDMYAKSGVGSSVCRKLFDEMPQRDVVCWTALISAHGRTGEGAAALRAFDDMIQAGVCPDSVTFTSMLQSCCSSGMLAEGLRYFDSMIKHHKIKPREAHYACLMDLIAKGGRLEEAYKIVQSLDMRNDGRVWEVLLRACKVHGDVGLGELAARRLLEIEPENPTRCYQLLSDIYAAVGRSEKSKNLRSLAK</sequence>
<dbReference type="AlphaFoldDB" id="A0AAV7EGY8"/>
<keyword evidence="1" id="KW-0677">Repeat</keyword>
<name>A0AAV7EGY8_ARIFI</name>
<evidence type="ECO:0008006" key="6">
    <source>
        <dbReference type="Google" id="ProtNLM"/>
    </source>
</evidence>
<organism evidence="4 5">
    <name type="scientific">Aristolochia fimbriata</name>
    <name type="common">White veined hardy Dutchman's pipe vine</name>
    <dbReference type="NCBI Taxonomy" id="158543"/>
    <lineage>
        <taxon>Eukaryota</taxon>
        <taxon>Viridiplantae</taxon>
        <taxon>Streptophyta</taxon>
        <taxon>Embryophyta</taxon>
        <taxon>Tracheophyta</taxon>
        <taxon>Spermatophyta</taxon>
        <taxon>Magnoliopsida</taxon>
        <taxon>Magnoliidae</taxon>
        <taxon>Piperales</taxon>
        <taxon>Aristolochiaceae</taxon>
        <taxon>Aristolochia</taxon>
    </lineage>
</organism>
<comment type="caution">
    <text evidence="4">The sequence shown here is derived from an EMBL/GenBank/DDBJ whole genome shotgun (WGS) entry which is preliminary data.</text>
</comment>
<dbReference type="InterPro" id="IPR046848">
    <property type="entry name" value="E_motif"/>
</dbReference>
<feature type="region of interest" description="Disordered" evidence="3">
    <location>
        <begin position="15"/>
        <end position="45"/>
    </location>
</feature>
<dbReference type="Pfam" id="PF01535">
    <property type="entry name" value="PPR"/>
    <property type="match status" value="1"/>
</dbReference>